<keyword evidence="1" id="KW-1133">Transmembrane helix</keyword>
<keyword evidence="1" id="KW-0472">Membrane</keyword>
<gene>
    <name evidence="2" type="ORF">ACFQ3T_15000</name>
</gene>
<organism evidence="2 3">
    <name type="scientific">Saccharothrix hoggarensis</name>
    <dbReference type="NCBI Taxonomy" id="913853"/>
    <lineage>
        <taxon>Bacteria</taxon>
        <taxon>Bacillati</taxon>
        <taxon>Actinomycetota</taxon>
        <taxon>Actinomycetes</taxon>
        <taxon>Pseudonocardiales</taxon>
        <taxon>Pseudonocardiaceae</taxon>
        <taxon>Saccharothrix</taxon>
    </lineage>
</organism>
<name>A0ABW3QUB8_9PSEU</name>
<feature type="transmembrane region" description="Helical" evidence="1">
    <location>
        <begin position="6"/>
        <end position="33"/>
    </location>
</feature>
<comment type="caution">
    <text evidence="2">The sequence shown here is derived from an EMBL/GenBank/DDBJ whole genome shotgun (WGS) entry which is preliminary data.</text>
</comment>
<accession>A0ABW3QUB8</accession>
<keyword evidence="3" id="KW-1185">Reference proteome</keyword>
<evidence type="ECO:0000313" key="3">
    <source>
        <dbReference type="Proteomes" id="UP001597168"/>
    </source>
</evidence>
<sequence length="183" mass="18759">MALLSVGVLFSATGAWGVLGIVAGLVGLVLLVFGTRARQPNGPFTAVSVVVGIGLAMASLFGAGSLLMTVVGDRVDCELVERRQESHRTSAPTLHHEFDCAGRPVSFSGSADYVAEVGERVALVVDPSGTFAPVLSGSVSGTRNWVVGGAALVGLAHVVLAATRPPRAARPRSKAVVNRGDFL</sequence>
<reference evidence="3" key="1">
    <citation type="journal article" date="2019" name="Int. J. Syst. Evol. Microbiol.">
        <title>The Global Catalogue of Microorganisms (GCM) 10K type strain sequencing project: providing services to taxonomists for standard genome sequencing and annotation.</title>
        <authorList>
            <consortium name="The Broad Institute Genomics Platform"/>
            <consortium name="The Broad Institute Genome Sequencing Center for Infectious Disease"/>
            <person name="Wu L."/>
            <person name="Ma J."/>
        </authorList>
    </citation>
    <scope>NUCLEOTIDE SEQUENCE [LARGE SCALE GENOMIC DNA]</scope>
    <source>
        <strain evidence="3">CCUG 60214</strain>
    </source>
</reference>
<proteinExistence type="predicted"/>
<dbReference type="EMBL" id="JBHTLK010000064">
    <property type="protein sequence ID" value="MFD1148437.1"/>
    <property type="molecule type" value="Genomic_DNA"/>
</dbReference>
<dbReference type="RefSeq" id="WP_380723865.1">
    <property type="nucleotide sequence ID" value="NZ_JBHTLK010000064.1"/>
</dbReference>
<feature type="transmembrane region" description="Helical" evidence="1">
    <location>
        <begin position="45"/>
        <end position="71"/>
    </location>
</feature>
<evidence type="ECO:0000313" key="2">
    <source>
        <dbReference type="EMBL" id="MFD1148437.1"/>
    </source>
</evidence>
<dbReference type="Proteomes" id="UP001597168">
    <property type="component" value="Unassembled WGS sequence"/>
</dbReference>
<evidence type="ECO:0000256" key="1">
    <source>
        <dbReference type="SAM" id="Phobius"/>
    </source>
</evidence>
<keyword evidence="1" id="KW-0812">Transmembrane</keyword>
<feature type="transmembrane region" description="Helical" evidence="1">
    <location>
        <begin position="145"/>
        <end position="163"/>
    </location>
</feature>
<protein>
    <submittedName>
        <fullName evidence="2">Uncharacterized protein</fullName>
    </submittedName>
</protein>